<reference evidence="2 3" key="1">
    <citation type="journal article" date="2024" name="Chem. Sci.">
        <title>Discovery of megapolipeptins by genome mining of a Burkholderiales bacteria collection.</title>
        <authorList>
            <person name="Paulo B.S."/>
            <person name="Recchia M.J.J."/>
            <person name="Lee S."/>
            <person name="Fergusson C.H."/>
            <person name="Romanowski S.B."/>
            <person name="Hernandez A."/>
            <person name="Krull N."/>
            <person name="Liu D.Y."/>
            <person name="Cavanagh H."/>
            <person name="Bos A."/>
            <person name="Gray C.A."/>
            <person name="Murphy B.T."/>
            <person name="Linington R.G."/>
            <person name="Eustaquio A.S."/>
        </authorList>
    </citation>
    <scope>NUCLEOTIDE SEQUENCE [LARGE SCALE GENOMIC DNA]</scope>
    <source>
        <strain evidence="2 3">RL17-379-BIB-C</strain>
    </source>
</reference>
<evidence type="ECO:0008006" key="4">
    <source>
        <dbReference type="Google" id="ProtNLM"/>
    </source>
</evidence>
<proteinExistence type="predicted"/>
<comment type="caution">
    <text evidence="2">The sequence shown here is derived from an EMBL/GenBank/DDBJ whole genome shotgun (WGS) entry which is preliminary data.</text>
</comment>
<evidence type="ECO:0000313" key="3">
    <source>
        <dbReference type="Proteomes" id="UP001629288"/>
    </source>
</evidence>
<organism evidence="2 3">
    <name type="scientific">Paraburkholderia strydomiana</name>
    <dbReference type="NCBI Taxonomy" id="1245417"/>
    <lineage>
        <taxon>Bacteria</taxon>
        <taxon>Pseudomonadati</taxon>
        <taxon>Pseudomonadota</taxon>
        <taxon>Betaproteobacteria</taxon>
        <taxon>Burkholderiales</taxon>
        <taxon>Burkholderiaceae</taxon>
        <taxon>Paraburkholderia</taxon>
    </lineage>
</organism>
<evidence type="ECO:0000256" key="1">
    <source>
        <dbReference type="SAM" id="MobiDB-lite"/>
    </source>
</evidence>
<name>A0ABW9CCS0_9BURK</name>
<gene>
    <name evidence="2" type="ORF">PQR00_34105</name>
</gene>
<feature type="compositionally biased region" description="Low complexity" evidence="1">
    <location>
        <begin position="30"/>
        <end position="40"/>
    </location>
</feature>
<accession>A0ABW9CCS0</accession>
<evidence type="ECO:0000313" key="2">
    <source>
        <dbReference type="EMBL" id="MFM0448617.1"/>
    </source>
</evidence>
<protein>
    <recommendedName>
        <fullName evidence="4">Stability/partitioning determinant</fullName>
    </recommendedName>
</protein>
<dbReference type="RefSeq" id="WP_408131882.1">
    <property type="nucleotide sequence ID" value="NZ_JAQQDH010000030.1"/>
</dbReference>
<dbReference type="Proteomes" id="UP001629288">
    <property type="component" value="Unassembled WGS sequence"/>
</dbReference>
<keyword evidence="3" id="KW-1185">Reference proteome</keyword>
<dbReference type="EMBL" id="JAQQDH010000030">
    <property type="protein sequence ID" value="MFM0448617.1"/>
    <property type="molecule type" value="Genomic_DNA"/>
</dbReference>
<feature type="region of interest" description="Disordered" evidence="1">
    <location>
        <begin position="1"/>
        <end position="57"/>
    </location>
</feature>
<sequence length="99" mass="10922">MADFSKIQKARRSSLGKPPAIEEASQNLQAPETAPAAPAKAHPRIDGRSARRSNRTIQFATRVTPEFDERIRAIAIREGKLLVQILEEALDAYEGKAAR</sequence>